<organism evidence="8 9">
    <name type="scientific">Labrys okinawensis</name>
    <dbReference type="NCBI Taxonomy" id="346911"/>
    <lineage>
        <taxon>Bacteria</taxon>
        <taxon>Pseudomonadati</taxon>
        <taxon>Pseudomonadota</taxon>
        <taxon>Alphaproteobacteria</taxon>
        <taxon>Hyphomicrobiales</taxon>
        <taxon>Xanthobacteraceae</taxon>
        <taxon>Labrys</taxon>
    </lineage>
</organism>
<dbReference type="PANTHER" id="PTHR43124:SF10">
    <property type="entry name" value="PURINE EFFLUX PUMP PBUE"/>
    <property type="match status" value="1"/>
</dbReference>
<feature type="transmembrane region" description="Helical" evidence="6">
    <location>
        <begin position="295"/>
        <end position="315"/>
    </location>
</feature>
<evidence type="ECO:0000256" key="4">
    <source>
        <dbReference type="ARBA" id="ARBA00022989"/>
    </source>
</evidence>
<dbReference type="GO" id="GO:0022857">
    <property type="term" value="F:transmembrane transporter activity"/>
    <property type="evidence" value="ECO:0007669"/>
    <property type="project" value="InterPro"/>
</dbReference>
<dbReference type="EMBL" id="PUEJ01000013">
    <property type="protein sequence ID" value="PRH84529.1"/>
    <property type="molecule type" value="Genomic_DNA"/>
</dbReference>
<feature type="transmembrane region" description="Helical" evidence="6">
    <location>
        <begin position="158"/>
        <end position="180"/>
    </location>
</feature>
<dbReference type="CDD" id="cd17324">
    <property type="entry name" value="MFS_NepI_like"/>
    <property type="match status" value="1"/>
</dbReference>
<dbReference type="RefSeq" id="WP_105865186.1">
    <property type="nucleotide sequence ID" value="NZ_PUEJ01000013.1"/>
</dbReference>
<dbReference type="Proteomes" id="UP000237682">
    <property type="component" value="Unassembled WGS sequence"/>
</dbReference>
<evidence type="ECO:0000256" key="1">
    <source>
        <dbReference type="ARBA" id="ARBA00004651"/>
    </source>
</evidence>
<keyword evidence="5 6" id="KW-0472">Membrane</keyword>
<evidence type="ECO:0000313" key="9">
    <source>
        <dbReference type="Proteomes" id="UP000237682"/>
    </source>
</evidence>
<feature type="transmembrane region" description="Helical" evidence="6">
    <location>
        <begin position="327"/>
        <end position="349"/>
    </location>
</feature>
<dbReference type="SUPFAM" id="SSF103473">
    <property type="entry name" value="MFS general substrate transporter"/>
    <property type="match status" value="1"/>
</dbReference>
<gene>
    <name evidence="8" type="ORF">C5L14_27165</name>
</gene>
<proteinExistence type="predicted"/>
<feature type="domain" description="Major facilitator superfamily (MFS) profile" evidence="7">
    <location>
        <begin position="4"/>
        <end position="385"/>
    </location>
</feature>
<accession>A0A2S9Q594</accession>
<feature type="transmembrane region" description="Helical" evidence="6">
    <location>
        <begin position="130"/>
        <end position="152"/>
    </location>
</feature>
<feature type="transmembrane region" description="Helical" evidence="6">
    <location>
        <begin position="236"/>
        <end position="255"/>
    </location>
</feature>
<keyword evidence="3 6" id="KW-0812">Transmembrane</keyword>
<dbReference type="PANTHER" id="PTHR43124">
    <property type="entry name" value="PURINE EFFLUX PUMP PBUE"/>
    <property type="match status" value="1"/>
</dbReference>
<comment type="subcellular location">
    <subcellularLocation>
        <location evidence="1">Cell membrane</location>
        <topology evidence="1">Multi-pass membrane protein</topology>
    </subcellularLocation>
</comment>
<dbReference type="PROSITE" id="PS50850">
    <property type="entry name" value="MFS"/>
    <property type="match status" value="1"/>
</dbReference>
<evidence type="ECO:0000256" key="2">
    <source>
        <dbReference type="ARBA" id="ARBA00022475"/>
    </source>
</evidence>
<dbReference type="InterPro" id="IPR020846">
    <property type="entry name" value="MFS_dom"/>
</dbReference>
<keyword evidence="4 6" id="KW-1133">Transmembrane helix</keyword>
<name>A0A2S9Q594_9HYPH</name>
<dbReference type="AlphaFoldDB" id="A0A2S9Q594"/>
<dbReference type="InterPro" id="IPR011701">
    <property type="entry name" value="MFS"/>
</dbReference>
<feature type="transmembrane region" description="Helical" evidence="6">
    <location>
        <begin position="201"/>
        <end position="224"/>
    </location>
</feature>
<feature type="transmembrane region" description="Helical" evidence="6">
    <location>
        <begin position="43"/>
        <end position="63"/>
    </location>
</feature>
<evidence type="ECO:0000313" key="8">
    <source>
        <dbReference type="EMBL" id="PRH84529.1"/>
    </source>
</evidence>
<dbReference type="Pfam" id="PF07690">
    <property type="entry name" value="MFS_1"/>
    <property type="match status" value="1"/>
</dbReference>
<comment type="caution">
    <text evidence="8">The sequence shown here is derived from an EMBL/GenBank/DDBJ whole genome shotgun (WGS) entry which is preliminary data.</text>
</comment>
<keyword evidence="2" id="KW-1003">Cell membrane</keyword>
<feature type="transmembrane region" description="Helical" evidence="6">
    <location>
        <begin position="70"/>
        <end position="93"/>
    </location>
</feature>
<feature type="transmembrane region" description="Helical" evidence="6">
    <location>
        <begin position="267"/>
        <end position="289"/>
    </location>
</feature>
<feature type="transmembrane region" description="Helical" evidence="6">
    <location>
        <begin position="361"/>
        <end position="379"/>
    </location>
</feature>
<evidence type="ECO:0000256" key="5">
    <source>
        <dbReference type="ARBA" id="ARBA00023136"/>
    </source>
</evidence>
<keyword evidence="9" id="KW-1185">Reference proteome</keyword>
<dbReference type="InterPro" id="IPR036259">
    <property type="entry name" value="MFS_trans_sf"/>
</dbReference>
<evidence type="ECO:0000259" key="7">
    <source>
        <dbReference type="PROSITE" id="PS50850"/>
    </source>
</evidence>
<dbReference type="Gene3D" id="1.20.1250.20">
    <property type="entry name" value="MFS general substrate transporter like domains"/>
    <property type="match status" value="2"/>
</dbReference>
<protein>
    <submittedName>
        <fullName evidence="8">MFS transporter</fullName>
    </submittedName>
</protein>
<dbReference type="OrthoDB" id="9810111at2"/>
<evidence type="ECO:0000256" key="6">
    <source>
        <dbReference type="SAM" id="Phobius"/>
    </source>
</evidence>
<feature type="transmembrane region" description="Helical" evidence="6">
    <location>
        <begin position="99"/>
        <end position="118"/>
    </location>
</feature>
<reference evidence="8 9" key="1">
    <citation type="submission" date="2018-02" db="EMBL/GenBank/DDBJ databases">
        <title>Whole genome sequencing of endophytic bacterium.</title>
        <authorList>
            <person name="Eedara R."/>
            <person name="Podile A.R."/>
        </authorList>
    </citation>
    <scope>NUCLEOTIDE SEQUENCE [LARGE SCALE GENOMIC DNA]</scope>
    <source>
        <strain evidence="8 9">RP1T</strain>
    </source>
</reference>
<dbReference type="InterPro" id="IPR050189">
    <property type="entry name" value="MFS_Efflux_Transporters"/>
</dbReference>
<sequence length="404" mass="41193">MYRTLAWLALGAFAIGSEGLMIAGILPRIAEDLGIPVAHAGHLVTIFALAYAVGSPLIAVATARWERRTLLITAMAVFSLANLAAAFATGFLTLAASRIVLALSAGTFMPAAFAYGAMSVEPAKRGRALSFIYTGMTVALVIGVPLGTAIAAHLGWRATFGMVAAMSLLVLAGIVLKLPAVSGPPAPGLADRLAVARRSDVLEVIGLTVVVLAGAFGVYTFIGAYLETVLGASPEAVAGFLILAGLAGAAGNTLGGHAADRWNHRRFLAIVLTVLVASFGVLPLIPAFLPGLGGWVGAGLVLVLWGLFGWAFPAVQQVRLLAIDPRLASVLLALNASAIYLGTAAGAAIGAVVVERYSVQAVGWVGAATEVLALVFLLATPYRPAREAPAGGEVSTVARADAAE</sequence>
<dbReference type="GO" id="GO:0005886">
    <property type="term" value="C:plasma membrane"/>
    <property type="evidence" value="ECO:0007669"/>
    <property type="project" value="UniProtKB-SubCell"/>
</dbReference>
<evidence type="ECO:0000256" key="3">
    <source>
        <dbReference type="ARBA" id="ARBA00022692"/>
    </source>
</evidence>